<comment type="cofactor">
    <cofactor evidence="1">
        <name>Mg(2+)</name>
        <dbReference type="ChEBI" id="CHEBI:18420"/>
    </cofactor>
</comment>
<evidence type="ECO:0000256" key="6">
    <source>
        <dbReference type="ARBA" id="ARBA00022741"/>
    </source>
</evidence>
<keyword evidence="7" id="KW-0067">ATP-binding</keyword>
<proteinExistence type="inferred from homology"/>
<sequence>MKNGKLPRTVTNWDAEGLATVYGCHCGTEYFGQLGDGRAVTITEHEGYEIQLKGSTQTPFSRGFDGKATLRGCVRELLGCEGLSGLNVPTTLSLSVIGTGEIIERPWYSNNDQPRNTGRKFPPMHMGRERAAVLTRLAKSFLRMGHFEIHWLRGESEELRKLVLHGMDVLDIGDYDGDWNVRVKEFVNEVSRRQAYLVASWLRVGYCQGNMNSDNTAVTGVTLDLGPFAFVDKYSRDFQPFTSDGGGRFGLCMQPSAALTAVKVWATAVGACVEGGGGGEEIAMEAERTFREAFEKEWREVRRRKLGFETYTARVGDLWGGLEELMERTKHGVDFTVLFASMVNVGTGGAGVEEGWEAIREAFYALDEAPGGRVEEEDEWKVWLREYLEAIEAEGGRGEGRVDIMTGANPLVVPRNWIMYECYEKAGGGPLAEGEGGGGEDKDFEKIRDMMEVVANPYQIYGGVDERIYGRTPKEYVGKPGLAFLS</sequence>
<evidence type="ECO:0000256" key="4">
    <source>
        <dbReference type="ARBA" id="ARBA00022695"/>
    </source>
</evidence>
<keyword evidence="11" id="KW-1185">Reference proteome</keyword>
<dbReference type="GO" id="GO:0070733">
    <property type="term" value="F:AMPylase activity"/>
    <property type="evidence" value="ECO:0007669"/>
    <property type="project" value="TreeGrafter"/>
</dbReference>
<keyword evidence="4" id="KW-0548">Nucleotidyltransferase</keyword>
<dbReference type="EMBL" id="BRYA01000582">
    <property type="protein sequence ID" value="GMI24338.1"/>
    <property type="molecule type" value="Genomic_DNA"/>
</dbReference>
<dbReference type="Proteomes" id="UP001165065">
    <property type="component" value="Unassembled WGS sequence"/>
</dbReference>
<reference evidence="11" key="1">
    <citation type="journal article" date="2023" name="Commun. Biol.">
        <title>Genome analysis of Parmales, the sister group of diatoms, reveals the evolutionary specialization of diatoms from phago-mixotrophs to photoautotrophs.</title>
        <authorList>
            <person name="Ban H."/>
            <person name="Sato S."/>
            <person name="Yoshikawa S."/>
            <person name="Yamada K."/>
            <person name="Nakamura Y."/>
            <person name="Ichinomiya M."/>
            <person name="Sato N."/>
            <person name="Blanc-Mathieu R."/>
            <person name="Endo H."/>
            <person name="Kuwata A."/>
            <person name="Ogata H."/>
        </authorList>
    </citation>
    <scope>NUCLEOTIDE SEQUENCE [LARGE SCALE GENOMIC DNA]</scope>
</reference>
<name>A0A9W7L3G3_9STRA</name>
<dbReference type="GO" id="GO:0005524">
    <property type="term" value="F:ATP binding"/>
    <property type="evidence" value="ECO:0007669"/>
    <property type="project" value="UniProtKB-KW"/>
</dbReference>
<evidence type="ECO:0000256" key="3">
    <source>
        <dbReference type="ARBA" id="ARBA00022679"/>
    </source>
</evidence>
<organism evidence="10 11">
    <name type="scientific">Triparma columacea</name>
    <dbReference type="NCBI Taxonomy" id="722753"/>
    <lineage>
        <taxon>Eukaryota</taxon>
        <taxon>Sar</taxon>
        <taxon>Stramenopiles</taxon>
        <taxon>Ochrophyta</taxon>
        <taxon>Bolidophyceae</taxon>
        <taxon>Parmales</taxon>
        <taxon>Triparmaceae</taxon>
        <taxon>Triparma</taxon>
    </lineage>
</organism>
<evidence type="ECO:0000256" key="7">
    <source>
        <dbReference type="ARBA" id="ARBA00022840"/>
    </source>
</evidence>
<evidence type="ECO:0000313" key="11">
    <source>
        <dbReference type="Proteomes" id="UP001165065"/>
    </source>
</evidence>
<gene>
    <name evidence="10" type="ORF">TrCOL_g3983</name>
</gene>
<evidence type="ECO:0000313" key="10">
    <source>
        <dbReference type="EMBL" id="GMI24338.1"/>
    </source>
</evidence>
<accession>A0A9W7L3G3</accession>
<evidence type="ECO:0000256" key="2">
    <source>
        <dbReference type="ARBA" id="ARBA00009747"/>
    </source>
</evidence>
<keyword evidence="5" id="KW-0479">Metal-binding</keyword>
<dbReference type="GO" id="GO:0046872">
    <property type="term" value="F:metal ion binding"/>
    <property type="evidence" value="ECO:0007669"/>
    <property type="project" value="UniProtKB-KW"/>
</dbReference>
<evidence type="ECO:0000256" key="9">
    <source>
        <dbReference type="ARBA" id="ARBA00031547"/>
    </source>
</evidence>
<evidence type="ECO:0000256" key="8">
    <source>
        <dbReference type="ARBA" id="ARBA00022842"/>
    </source>
</evidence>
<dbReference type="Pfam" id="PF02696">
    <property type="entry name" value="SelO"/>
    <property type="match status" value="1"/>
</dbReference>
<evidence type="ECO:0000256" key="1">
    <source>
        <dbReference type="ARBA" id="ARBA00001946"/>
    </source>
</evidence>
<dbReference type="GO" id="GO:0005739">
    <property type="term" value="C:mitochondrion"/>
    <property type="evidence" value="ECO:0007669"/>
    <property type="project" value="TreeGrafter"/>
</dbReference>
<dbReference type="OrthoDB" id="10254721at2759"/>
<protein>
    <recommendedName>
        <fullName evidence="9">Selenoprotein O</fullName>
    </recommendedName>
</protein>
<dbReference type="PANTHER" id="PTHR32057">
    <property type="entry name" value="PROTEIN ADENYLYLTRANSFERASE SELO, MITOCHONDRIAL"/>
    <property type="match status" value="1"/>
</dbReference>
<keyword evidence="3" id="KW-0808">Transferase</keyword>
<dbReference type="AlphaFoldDB" id="A0A9W7L3G3"/>
<dbReference type="PANTHER" id="PTHR32057:SF14">
    <property type="entry name" value="PROTEIN ADENYLYLTRANSFERASE SELO, MITOCHONDRIAL"/>
    <property type="match status" value="1"/>
</dbReference>
<keyword evidence="6" id="KW-0547">Nucleotide-binding</keyword>
<comment type="similarity">
    <text evidence="2">Belongs to the SELO family.</text>
</comment>
<dbReference type="InterPro" id="IPR003846">
    <property type="entry name" value="SelO"/>
</dbReference>
<comment type="caution">
    <text evidence="10">The sequence shown here is derived from an EMBL/GenBank/DDBJ whole genome shotgun (WGS) entry which is preliminary data.</text>
</comment>
<evidence type="ECO:0000256" key="5">
    <source>
        <dbReference type="ARBA" id="ARBA00022723"/>
    </source>
</evidence>
<keyword evidence="8" id="KW-0460">Magnesium</keyword>